<dbReference type="GeneID" id="19327741"/>
<dbReference type="PANTHER" id="PTHR43827">
    <property type="entry name" value="2,5-DIKETO-D-GLUCONIC ACID REDUCTASE"/>
    <property type="match status" value="1"/>
</dbReference>
<accession>R8BEC9</accession>
<dbReference type="HOGENOM" id="CLU_1687956_0_0_1"/>
<organism evidence="1 2">
    <name type="scientific">Phaeoacremonium minimum (strain UCR-PA7)</name>
    <name type="common">Esca disease fungus</name>
    <name type="synonym">Togninia minima</name>
    <dbReference type="NCBI Taxonomy" id="1286976"/>
    <lineage>
        <taxon>Eukaryota</taxon>
        <taxon>Fungi</taxon>
        <taxon>Dikarya</taxon>
        <taxon>Ascomycota</taxon>
        <taxon>Pezizomycotina</taxon>
        <taxon>Sordariomycetes</taxon>
        <taxon>Sordariomycetidae</taxon>
        <taxon>Togniniales</taxon>
        <taxon>Togniniaceae</taxon>
        <taxon>Phaeoacremonium</taxon>
    </lineage>
</organism>
<evidence type="ECO:0000313" key="1">
    <source>
        <dbReference type="EMBL" id="EON97653.1"/>
    </source>
</evidence>
<dbReference type="AlphaFoldDB" id="R8BEC9"/>
<dbReference type="EMBL" id="KB933264">
    <property type="protein sequence ID" value="EON97653.1"/>
    <property type="molecule type" value="Genomic_DNA"/>
</dbReference>
<proteinExistence type="predicted"/>
<keyword evidence="2" id="KW-1185">Reference proteome</keyword>
<evidence type="ECO:0000313" key="2">
    <source>
        <dbReference type="Proteomes" id="UP000014074"/>
    </source>
</evidence>
<reference evidence="2" key="1">
    <citation type="journal article" date="2013" name="Genome Announc.">
        <title>Draft genome sequence of the ascomycete Phaeoacremonium aleophilum strain UCR-PA7, a causal agent of the esca disease complex in grapevines.</title>
        <authorList>
            <person name="Blanco-Ulate B."/>
            <person name="Rolshausen P."/>
            <person name="Cantu D."/>
        </authorList>
    </citation>
    <scope>NUCLEOTIDE SEQUENCE [LARGE SCALE GENOMIC DNA]</scope>
    <source>
        <strain evidence="2">UCR-PA7</strain>
    </source>
</reference>
<sequence>MAKLTPESTVTLNTGYKMPIIGLGTPPDVTESLCTDALNAGSRHIDSADWYDNEAGCGAAIRAAASSIPREQIVFTSKVPYTKMSYEAARDVAVQAYCPLPAGPGQAMGRAGAPGAGGQVRYGVSDGGAGAPALGACMQKGFVPLAQERQPGAHQG</sequence>
<dbReference type="InterPro" id="IPR020471">
    <property type="entry name" value="AKR"/>
</dbReference>
<gene>
    <name evidence="1" type="ORF">UCRPA7_7022</name>
</gene>
<dbReference type="PANTHER" id="PTHR43827:SF13">
    <property type="entry name" value="ALDO_KETO REDUCTASE FAMILY PROTEIN"/>
    <property type="match status" value="1"/>
</dbReference>
<name>R8BEC9_PHAM7</name>
<dbReference type="KEGG" id="tmn:UCRPA7_7022"/>
<dbReference type="GO" id="GO:0016491">
    <property type="term" value="F:oxidoreductase activity"/>
    <property type="evidence" value="ECO:0007669"/>
    <property type="project" value="InterPro"/>
</dbReference>
<dbReference type="OrthoDB" id="416253at2759"/>
<protein>
    <submittedName>
        <fullName evidence="1">Putative aldo-keto reductase protein</fullName>
    </submittedName>
</protein>
<dbReference type="eggNOG" id="KOG1577">
    <property type="taxonomic scope" value="Eukaryota"/>
</dbReference>
<dbReference type="Gene3D" id="3.20.20.100">
    <property type="entry name" value="NADP-dependent oxidoreductase domain"/>
    <property type="match status" value="1"/>
</dbReference>
<dbReference type="InterPro" id="IPR036812">
    <property type="entry name" value="NAD(P)_OxRdtase_dom_sf"/>
</dbReference>
<dbReference type="RefSeq" id="XP_007917748.1">
    <property type="nucleotide sequence ID" value="XM_007919557.1"/>
</dbReference>
<dbReference type="Proteomes" id="UP000014074">
    <property type="component" value="Unassembled WGS sequence"/>
</dbReference>
<dbReference type="SUPFAM" id="SSF51430">
    <property type="entry name" value="NAD(P)-linked oxidoreductase"/>
    <property type="match status" value="1"/>
</dbReference>